<gene>
    <name evidence="2" type="ORF">RUM44_008551</name>
</gene>
<name>A0ABR1BCK4_POLSC</name>
<feature type="region of interest" description="Disordered" evidence="1">
    <location>
        <begin position="1"/>
        <end position="54"/>
    </location>
</feature>
<feature type="compositionally biased region" description="Basic and acidic residues" evidence="1">
    <location>
        <begin position="20"/>
        <end position="29"/>
    </location>
</feature>
<accession>A0ABR1BCK4</accession>
<organism evidence="2 3">
    <name type="scientific">Polyplax serrata</name>
    <name type="common">Common mouse louse</name>
    <dbReference type="NCBI Taxonomy" id="468196"/>
    <lineage>
        <taxon>Eukaryota</taxon>
        <taxon>Metazoa</taxon>
        <taxon>Ecdysozoa</taxon>
        <taxon>Arthropoda</taxon>
        <taxon>Hexapoda</taxon>
        <taxon>Insecta</taxon>
        <taxon>Pterygota</taxon>
        <taxon>Neoptera</taxon>
        <taxon>Paraneoptera</taxon>
        <taxon>Psocodea</taxon>
        <taxon>Troctomorpha</taxon>
        <taxon>Phthiraptera</taxon>
        <taxon>Anoplura</taxon>
        <taxon>Polyplacidae</taxon>
        <taxon>Polyplax</taxon>
    </lineage>
</organism>
<evidence type="ECO:0000256" key="1">
    <source>
        <dbReference type="SAM" id="MobiDB-lite"/>
    </source>
</evidence>
<dbReference type="EMBL" id="JAWJWF010000002">
    <property type="protein sequence ID" value="KAK6638126.1"/>
    <property type="molecule type" value="Genomic_DNA"/>
</dbReference>
<dbReference type="Proteomes" id="UP001359485">
    <property type="component" value="Unassembled WGS sequence"/>
</dbReference>
<comment type="caution">
    <text evidence="2">The sequence shown here is derived from an EMBL/GenBank/DDBJ whole genome shotgun (WGS) entry which is preliminary data.</text>
</comment>
<evidence type="ECO:0000313" key="3">
    <source>
        <dbReference type="Proteomes" id="UP001359485"/>
    </source>
</evidence>
<evidence type="ECO:0000313" key="2">
    <source>
        <dbReference type="EMBL" id="KAK6638126.1"/>
    </source>
</evidence>
<sequence>MKNARSQQKKTARELYAAEGGRELGEKPGRVRRTQIDEYAGSDVEEERAESRGGKSCFRGVFRENAATGGARLKGCSES</sequence>
<proteinExistence type="predicted"/>
<reference evidence="2 3" key="1">
    <citation type="submission" date="2023-09" db="EMBL/GenBank/DDBJ databases">
        <title>Genomes of two closely related lineages of the louse Polyplax serrata with different host specificities.</title>
        <authorList>
            <person name="Martinu J."/>
            <person name="Tarabai H."/>
            <person name="Stefka J."/>
            <person name="Hypsa V."/>
        </authorList>
    </citation>
    <scope>NUCLEOTIDE SEQUENCE [LARGE SCALE GENOMIC DNA]</scope>
    <source>
        <strain evidence="2">98ZLc_SE</strain>
    </source>
</reference>
<protein>
    <submittedName>
        <fullName evidence="2">Uncharacterized protein</fullName>
    </submittedName>
</protein>
<keyword evidence="3" id="KW-1185">Reference proteome</keyword>